<proteinExistence type="predicted"/>
<gene>
    <name evidence="1" type="ORF">ENV38_04195</name>
</gene>
<sequence>MKFEKRLGKFELLVSAFSSKSEITLLYDRTVVKEAIVYGELKEDDVKLKATGYDLPLLVNFEEEIIISPNFRELLFVPIPPSVEVVIKQGPVYLNFHVSPVPLKKGYKAHYFPEDDFYYTISVTPDFSPFNDYYYYIPIRLRSQEKKIVALRGLPLEAYQLDWYIHKNLIVSEIVECVEKGNELSLYFTAKPFYEDGLNVGSGEENAQLLGRKRQLKKDFEMLNWRQ</sequence>
<evidence type="ECO:0008006" key="2">
    <source>
        <dbReference type="Google" id="ProtNLM"/>
    </source>
</evidence>
<organism evidence="1">
    <name type="scientific">candidate division WOR-3 bacterium</name>
    <dbReference type="NCBI Taxonomy" id="2052148"/>
    <lineage>
        <taxon>Bacteria</taxon>
        <taxon>Bacteria division WOR-3</taxon>
    </lineage>
</organism>
<evidence type="ECO:0000313" key="1">
    <source>
        <dbReference type="EMBL" id="HGB36085.1"/>
    </source>
</evidence>
<name>A0A7V3NU03_UNCW3</name>
<reference evidence="1" key="1">
    <citation type="journal article" date="2020" name="mSystems">
        <title>Genome- and Community-Level Interaction Insights into Carbon Utilization and Element Cycling Functions of Hydrothermarchaeota in Hydrothermal Sediment.</title>
        <authorList>
            <person name="Zhou Z."/>
            <person name="Liu Y."/>
            <person name="Xu W."/>
            <person name="Pan J."/>
            <person name="Luo Z.H."/>
            <person name="Li M."/>
        </authorList>
    </citation>
    <scope>NUCLEOTIDE SEQUENCE [LARGE SCALE GENOMIC DNA]</scope>
    <source>
        <strain evidence="1">SpSt-754</strain>
    </source>
</reference>
<comment type="caution">
    <text evidence="1">The sequence shown here is derived from an EMBL/GenBank/DDBJ whole genome shotgun (WGS) entry which is preliminary data.</text>
</comment>
<dbReference type="EMBL" id="DTGD01000155">
    <property type="protein sequence ID" value="HGB36085.1"/>
    <property type="molecule type" value="Genomic_DNA"/>
</dbReference>
<dbReference type="AlphaFoldDB" id="A0A7V3NU03"/>
<accession>A0A7V3NU03</accession>
<protein>
    <recommendedName>
        <fullName evidence="2">DUF432 domain-containing protein</fullName>
    </recommendedName>
</protein>